<organism evidence="1">
    <name type="scientific">Amphimedon queenslandica</name>
    <name type="common">Sponge</name>
    <dbReference type="NCBI Taxonomy" id="400682"/>
    <lineage>
        <taxon>Eukaryota</taxon>
        <taxon>Metazoa</taxon>
        <taxon>Porifera</taxon>
        <taxon>Demospongiae</taxon>
        <taxon>Heteroscleromorpha</taxon>
        <taxon>Haplosclerida</taxon>
        <taxon>Niphatidae</taxon>
        <taxon>Amphimedon</taxon>
    </lineage>
</organism>
<proteinExistence type="predicted"/>
<dbReference type="InParanoid" id="A0A1X7TF86"/>
<dbReference type="EnsemblMetazoa" id="Aqu2.1.13045_001">
    <property type="protein sequence ID" value="Aqu2.1.13045_001"/>
    <property type="gene ID" value="Aqu2.1.13045"/>
</dbReference>
<accession>A0A1X7TF86</accession>
<sequence>MIPGKMYCPSGWSFEYNGYLMAEYLDHARSAQYAYVDGNPESVPGSGLEY</sequence>
<name>A0A1X7TF86_AMPQE</name>
<reference evidence="1" key="1">
    <citation type="submission" date="2017-05" db="UniProtKB">
        <authorList>
            <consortium name="EnsemblMetazoa"/>
        </authorList>
    </citation>
    <scope>IDENTIFICATION</scope>
</reference>
<dbReference type="AlphaFoldDB" id="A0A1X7TF86"/>
<evidence type="ECO:0000313" key="1">
    <source>
        <dbReference type="EnsemblMetazoa" id="Aqu2.1.13045_001"/>
    </source>
</evidence>
<protein>
    <submittedName>
        <fullName evidence="1">Uncharacterized protein</fullName>
    </submittedName>
</protein>